<dbReference type="CDD" id="cd00090">
    <property type="entry name" value="HTH_ARSR"/>
    <property type="match status" value="1"/>
</dbReference>
<dbReference type="PANTHER" id="PTHR33164">
    <property type="entry name" value="TRANSCRIPTIONAL REGULATOR, MARR FAMILY"/>
    <property type="match status" value="1"/>
</dbReference>
<comment type="subcellular location">
    <subcellularLocation>
        <location evidence="1">Cytoplasm</location>
    </subcellularLocation>
</comment>
<gene>
    <name evidence="3" type="ordered locus">CAP2UW1_2395</name>
</gene>
<sequence>MTPTVFVFERLAALIHQLVRDDAARHGLLPVHMQVLGYLAQANRYSDLSIAVADYLGITRGTVSQTLTVLERKGLITRTPDDRHGKRIHLTLSAAGEAVLNASWSQRLDQALATAGGDAQAFGNDLRGVLSALQRLNGKQAFGQCRQCAHFLGDEGDYRCGLTGEALAVEQTIKICREWTSPDTRMSAADRLSIHR</sequence>
<dbReference type="STRING" id="522306.CAP2UW1_2395"/>
<dbReference type="InterPro" id="IPR036388">
    <property type="entry name" value="WH-like_DNA-bd_sf"/>
</dbReference>
<dbReference type="GO" id="GO:0003700">
    <property type="term" value="F:DNA-binding transcription factor activity"/>
    <property type="evidence" value="ECO:0007669"/>
    <property type="project" value="InterPro"/>
</dbReference>
<dbReference type="SMART" id="SM00347">
    <property type="entry name" value="HTH_MARR"/>
    <property type="match status" value="1"/>
</dbReference>
<dbReference type="GO" id="GO:0006950">
    <property type="term" value="P:response to stress"/>
    <property type="evidence" value="ECO:0007669"/>
    <property type="project" value="TreeGrafter"/>
</dbReference>
<proteinExistence type="predicted"/>
<dbReference type="AlphaFoldDB" id="C7RR03"/>
<dbReference type="GO" id="GO:0005737">
    <property type="term" value="C:cytoplasm"/>
    <property type="evidence" value="ECO:0007669"/>
    <property type="project" value="UniProtKB-SubCell"/>
</dbReference>
<dbReference type="PANTHER" id="PTHR33164:SF5">
    <property type="entry name" value="ORGANIC HYDROPEROXIDE RESISTANCE TRANSCRIPTIONAL REGULATOR"/>
    <property type="match status" value="1"/>
</dbReference>
<organism evidence="3">
    <name type="scientific">Accumulibacter regalis</name>
    <dbReference type="NCBI Taxonomy" id="522306"/>
    <lineage>
        <taxon>Bacteria</taxon>
        <taxon>Pseudomonadati</taxon>
        <taxon>Pseudomonadota</taxon>
        <taxon>Betaproteobacteria</taxon>
        <taxon>Candidatus Accumulibacter</taxon>
    </lineage>
</organism>
<dbReference type="Gene3D" id="1.10.10.10">
    <property type="entry name" value="Winged helix-like DNA-binding domain superfamily/Winged helix DNA-binding domain"/>
    <property type="match status" value="1"/>
</dbReference>
<dbReference type="InterPro" id="IPR011991">
    <property type="entry name" value="ArsR-like_HTH"/>
</dbReference>
<reference evidence="3" key="2">
    <citation type="submission" date="2009-09" db="EMBL/GenBank/DDBJ databases">
        <title>Complete sequence of chromosome of Candidatus Accumulibacter phosphatis clade IIA str. UW-1.</title>
        <authorList>
            <consortium name="US DOE Joint Genome Institute"/>
            <person name="Martin H.G."/>
            <person name="Ivanova N."/>
            <person name="Kunin V."/>
            <person name="Warnecke F."/>
            <person name="Barry K."/>
            <person name="He S."/>
            <person name="Salamov A."/>
            <person name="Szeto E."/>
            <person name="Dalin E."/>
            <person name="Pangilinan J.L."/>
            <person name="Lapidus A."/>
            <person name="Lowry S."/>
            <person name="Kyrpides N.C."/>
            <person name="McMahon K.D."/>
            <person name="Hugenholtz P."/>
        </authorList>
    </citation>
    <scope>NUCLEOTIDE SEQUENCE [LARGE SCALE GENOMIC DNA]</scope>
    <source>
        <strain evidence="3">UW-1</strain>
    </source>
</reference>
<dbReference type="InterPro" id="IPR000835">
    <property type="entry name" value="HTH_MarR-typ"/>
</dbReference>
<evidence type="ECO:0000313" key="3">
    <source>
        <dbReference type="EMBL" id="ACV35684.1"/>
    </source>
</evidence>
<reference evidence="3" key="1">
    <citation type="submission" date="2009-08" db="EMBL/GenBank/DDBJ databases">
        <authorList>
            <consortium name="US DOE Joint Genome Institute"/>
            <person name="Lucas S."/>
            <person name="Copeland A."/>
            <person name="Lapidus A."/>
            <person name="Glavina del Rio T."/>
            <person name="Dalin E."/>
            <person name="Tice H."/>
            <person name="Bruce D."/>
            <person name="Barry K."/>
            <person name="Pitluck S."/>
            <person name="Lowry S."/>
            <person name="Larimer F."/>
            <person name="Land M."/>
            <person name="Hauser L."/>
            <person name="Kyrpides N."/>
            <person name="Ivanova N."/>
            <person name="McMahon K.D."/>
            <person name="Hugenholtz P."/>
        </authorList>
    </citation>
    <scope>NUCLEOTIDE SEQUENCE</scope>
    <source>
        <strain evidence="3">UW-1</strain>
    </source>
</reference>
<dbReference type="InterPro" id="IPR039422">
    <property type="entry name" value="MarR/SlyA-like"/>
</dbReference>
<dbReference type="KEGG" id="app:CAP2UW1_2395"/>
<dbReference type="eggNOG" id="COG1846">
    <property type="taxonomic scope" value="Bacteria"/>
</dbReference>
<dbReference type="HOGENOM" id="CLU_089893_3_0_4"/>
<evidence type="ECO:0000259" key="2">
    <source>
        <dbReference type="SMART" id="SM00347"/>
    </source>
</evidence>
<dbReference type="InterPro" id="IPR036390">
    <property type="entry name" value="WH_DNA-bd_sf"/>
</dbReference>
<protein>
    <submittedName>
        <fullName evidence="3">Transcriptional regulator, MarR family</fullName>
    </submittedName>
</protein>
<dbReference type="EMBL" id="CP001715">
    <property type="protein sequence ID" value="ACV35684.1"/>
    <property type="molecule type" value="Genomic_DNA"/>
</dbReference>
<dbReference type="Pfam" id="PF12802">
    <property type="entry name" value="MarR_2"/>
    <property type="match status" value="1"/>
</dbReference>
<feature type="domain" description="HTH marR-type" evidence="2">
    <location>
        <begin position="21"/>
        <end position="120"/>
    </location>
</feature>
<accession>C7RR03</accession>
<dbReference type="SUPFAM" id="SSF46785">
    <property type="entry name" value="Winged helix' DNA-binding domain"/>
    <property type="match status" value="1"/>
</dbReference>
<name>C7RR03_ACCRE</name>
<dbReference type="OrthoDB" id="5522755at2"/>
<evidence type="ECO:0000256" key="1">
    <source>
        <dbReference type="ARBA" id="ARBA00004496"/>
    </source>
</evidence>